<feature type="non-terminal residue" evidence="2">
    <location>
        <position position="1"/>
    </location>
</feature>
<organism evidence="2">
    <name type="scientific">marine sediment metagenome</name>
    <dbReference type="NCBI Taxonomy" id="412755"/>
    <lineage>
        <taxon>unclassified sequences</taxon>
        <taxon>metagenomes</taxon>
        <taxon>ecological metagenomes</taxon>
    </lineage>
</organism>
<proteinExistence type="predicted"/>
<gene>
    <name evidence="2" type="ORF">LCGC14_2766740</name>
</gene>
<name>A0A0F8YXA9_9ZZZZ</name>
<accession>A0A0F8YXA9</accession>
<dbReference type="AlphaFoldDB" id="A0A0F8YXA9"/>
<sequence>KPLPSVKGNGDGVSISPNLMKINTKRKRGRPRNDDPNRPARLVKWVPKRWTPVYEEIVSLDCIGVSQKKIAEQFNLTTVMISKICCTPQAKIFRRMVLERLAEKNKVFQEGRFSRTQVRAMERISEVIEDDNLFAADPFAVVDRAFKLLEKTGHIGNKDKGGDLNVAGNVTVNNLTQNAILEIKEGLAKSREAKELHSGVEAIDVSSVVVDNGRMK</sequence>
<reference evidence="2" key="1">
    <citation type="journal article" date="2015" name="Nature">
        <title>Complex archaea that bridge the gap between prokaryotes and eukaryotes.</title>
        <authorList>
            <person name="Spang A."/>
            <person name="Saw J.H."/>
            <person name="Jorgensen S.L."/>
            <person name="Zaremba-Niedzwiedzka K."/>
            <person name="Martijn J."/>
            <person name="Lind A.E."/>
            <person name="van Eijk R."/>
            <person name="Schleper C."/>
            <person name="Guy L."/>
            <person name="Ettema T.J."/>
        </authorList>
    </citation>
    <scope>NUCLEOTIDE SEQUENCE</scope>
</reference>
<comment type="caution">
    <text evidence="2">The sequence shown here is derived from an EMBL/GenBank/DDBJ whole genome shotgun (WGS) entry which is preliminary data.</text>
</comment>
<feature type="region of interest" description="Disordered" evidence="1">
    <location>
        <begin position="1"/>
        <end position="39"/>
    </location>
</feature>
<protein>
    <submittedName>
        <fullName evidence="2">Uncharacterized protein</fullName>
    </submittedName>
</protein>
<dbReference type="EMBL" id="LAZR01051011">
    <property type="protein sequence ID" value="KKK86087.1"/>
    <property type="molecule type" value="Genomic_DNA"/>
</dbReference>
<evidence type="ECO:0000313" key="2">
    <source>
        <dbReference type="EMBL" id="KKK86087.1"/>
    </source>
</evidence>
<evidence type="ECO:0000256" key="1">
    <source>
        <dbReference type="SAM" id="MobiDB-lite"/>
    </source>
</evidence>